<sequence length="196" mass="21944">MFSAHVDDYIAESLRREGHGDAILQSHCAALGCEDTDCTFHCITCRDGRLFCHSCIVSLHVACLTHVIQHWNSNYFDKVPLCELGLQYQVGHLASEVCPYPRAAFGNCFTIIDTNGIHDVALNFCSCMQKRSFALQLHGSWLFPAMDTEPHTAVTTATLEQFRMLTFIGKISAYEYYHSLVCLMNNTGVMAPSVRI</sequence>
<evidence type="ECO:0000313" key="2">
    <source>
        <dbReference type="EMBL" id="KAK0482876.1"/>
    </source>
</evidence>
<dbReference type="Proteomes" id="UP001175228">
    <property type="component" value="Unassembled WGS sequence"/>
</dbReference>
<proteinExistence type="predicted"/>
<dbReference type="AlphaFoldDB" id="A0AA39TE30"/>
<keyword evidence="3" id="KW-1185">Reference proteome</keyword>
<dbReference type="EMBL" id="JAUEPU010000064">
    <property type="protein sequence ID" value="KAK0482876.1"/>
    <property type="molecule type" value="Genomic_DNA"/>
</dbReference>
<dbReference type="InterPro" id="IPR041457">
    <property type="entry name" value="CxC2_KDZ-assoc"/>
</dbReference>
<comment type="caution">
    <text evidence="2">The sequence shown here is derived from an EMBL/GenBank/DDBJ whole genome shotgun (WGS) entry which is preliminary data.</text>
</comment>
<evidence type="ECO:0000313" key="3">
    <source>
        <dbReference type="Proteomes" id="UP001175228"/>
    </source>
</evidence>
<reference evidence="2" key="1">
    <citation type="submission" date="2023-06" db="EMBL/GenBank/DDBJ databases">
        <authorList>
            <consortium name="Lawrence Berkeley National Laboratory"/>
            <person name="Ahrendt S."/>
            <person name="Sahu N."/>
            <person name="Indic B."/>
            <person name="Wong-Bajracharya J."/>
            <person name="Merenyi Z."/>
            <person name="Ke H.-M."/>
            <person name="Monk M."/>
            <person name="Kocsube S."/>
            <person name="Drula E."/>
            <person name="Lipzen A."/>
            <person name="Balint B."/>
            <person name="Henrissat B."/>
            <person name="Andreopoulos B."/>
            <person name="Martin F.M."/>
            <person name="Harder C.B."/>
            <person name="Rigling D."/>
            <person name="Ford K.L."/>
            <person name="Foster G.D."/>
            <person name="Pangilinan J."/>
            <person name="Papanicolaou A."/>
            <person name="Barry K."/>
            <person name="LaButti K."/>
            <person name="Viragh M."/>
            <person name="Koriabine M."/>
            <person name="Yan M."/>
            <person name="Riley R."/>
            <person name="Champramary S."/>
            <person name="Plett K.L."/>
            <person name="Tsai I.J."/>
            <person name="Slot J."/>
            <person name="Sipos G."/>
            <person name="Plett J."/>
            <person name="Nagy L.G."/>
            <person name="Grigoriev I.V."/>
        </authorList>
    </citation>
    <scope>NUCLEOTIDE SEQUENCE</scope>
    <source>
        <strain evidence="2">HWK02</strain>
    </source>
</reference>
<organism evidence="2 3">
    <name type="scientific">Armillaria luteobubalina</name>
    <dbReference type="NCBI Taxonomy" id="153913"/>
    <lineage>
        <taxon>Eukaryota</taxon>
        <taxon>Fungi</taxon>
        <taxon>Dikarya</taxon>
        <taxon>Basidiomycota</taxon>
        <taxon>Agaricomycotina</taxon>
        <taxon>Agaricomycetes</taxon>
        <taxon>Agaricomycetidae</taxon>
        <taxon>Agaricales</taxon>
        <taxon>Marasmiineae</taxon>
        <taxon>Physalacriaceae</taxon>
        <taxon>Armillaria</taxon>
    </lineage>
</organism>
<protein>
    <recommendedName>
        <fullName evidence="1">CxC2-like cysteine cluster KDZ transposase-associated domain-containing protein</fullName>
    </recommendedName>
</protein>
<name>A0AA39TE30_9AGAR</name>
<gene>
    <name evidence="2" type="ORF">EDD18DRAFT_1084606</name>
</gene>
<dbReference type="Pfam" id="PF18803">
    <property type="entry name" value="CxC2"/>
    <property type="match status" value="1"/>
</dbReference>
<evidence type="ECO:0000259" key="1">
    <source>
        <dbReference type="Pfam" id="PF18803"/>
    </source>
</evidence>
<feature type="domain" description="CxC2-like cysteine cluster KDZ transposase-associated" evidence="1">
    <location>
        <begin position="81"/>
        <end position="188"/>
    </location>
</feature>
<accession>A0AA39TE30</accession>